<proteinExistence type="predicted"/>
<evidence type="ECO:0000313" key="3">
    <source>
        <dbReference type="Proteomes" id="UP001163046"/>
    </source>
</evidence>
<name>A0A9X0CSR6_9CNID</name>
<accession>A0A9X0CSR6</accession>
<dbReference type="AlphaFoldDB" id="A0A9X0CSR6"/>
<comment type="caution">
    <text evidence="2">The sequence shown here is derived from an EMBL/GenBank/DDBJ whole genome shotgun (WGS) entry which is preliminary data.</text>
</comment>
<reference evidence="2" key="1">
    <citation type="submission" date="2023-01" db="EMBL/GenBank/DDBJ databases">
        <title>Genome assembly of the deep-sea coral Lophelia pertusa.</title>
        <authorList>
            <person name="Herrera S."/>
            <person name="Cordes E."/>
        </authorList>
    </citation>
    <scope>NUCLEOTIDE SEQUENCE</scope>
    <source>
        <strain evidence="2">USNM1676648</strain>
        <tissue evidence="2">Polyp</tissue>
    </source>
</reference>
<protein>
    <submittedName>
        <fullName evidence="2">Uncharacterized protein</fullName>
    </submittedName>
</protein>
<gene>
    <name evidence="2" type="ORF">OS493_020559</name>
</gene>
<evidence type="ECO:0000256" key="1">
    <source>
        <dbReference type="SAM" id="MobiDB-lite"/>
    </source>
</evidence>
<dbReference type="Proteomes" id="UP001163046">
    <property type="component" value="Unassembled WGS sequence"/>
</dbReference>
<feature type="region of interest" description="Disordered" evidence="1">
    <location>
        <begin position="1"/>
        <end position="29"/>
    </location>
</feature>
<feature type="compositionally biased region" description="Polar residues" evidence="1">
    <location>
        <begin position="1"/>
        <end position="21"/>
    </location>
</feature>
<dbReference type="EMBL" id="MU826838">
    <property type="protein sequence ID" value="KAJ7372134.1"/>
    <property type="molecule type" value="Genomic_DNA"/>
</dbReference>
<evidence type="ECO:0000313" key="2">
    <source>
        <dbReference type="EMBL" id="KAJ7372134.1"/>
    </source>
</evidence>
<organism evidence="2 3">
    <name type="scientific">Desmophyllum pertusum</name>
    <dbReference type="NCBI Taxonomy" id="174260"/>
    <lineage>
        <taxon>Eukaryota</taxon>
        <taxon>Metazoa</taxon>
        <taxon>Cnidaria</taxon>
        <taxon>Anthozoa</taxon>
        <taxon>Hexacorallia</taxon>
        <taxon>Scleractinia</taxon>
        <taxon>Caryophylliina</taxon>
        <taxon>Caryophylliidae</taxon>
        <taxon>Desmophyllum</taxon>
    </lineage>
</organism>
<sequence length="108" mass="11454">MRRKASQSSAPARKPPSNTARATKTATPAWACTATPGAATPSWACTATPGAATPAWACTVTPGGALQLNMETINRAHIHSLPRLQEPTHITRLIKNCKPFCQQAITHQ</sequence>
<keyword evidence="3" id="KW-1185">Reference proteome</keyword>